<dbReference type="Gene3D" id="1.10.1790.10">
    <property type="entry name" value="PRD domain"/>
    <property type="match status" value="1"/>
</dbReference>
<dbReference type="GO" id="GO:0009401">
    <property type="term" value="P:phosphoenolpyruvate-dependent sugar phosphotransferase system"/>
    <property type="evidence" value="ECO:0007669"/>
    <property type="project" value="InterPro"/>
</dbReference>
<dbReference type="Gene3D" id="1.10.10.10">
    <property type="entry name" value="Winged helix-like DNA-binding domain superfamily/Winged helix DNA-binding domain"/>
    <property type="match status" value="1"/>
</dbReference>
<dbReference type="SUPFAM" id="SSF55804">
    <property type="entry name" value="Phoshotransferase/anion transport protein"/>
    <property type="match status" value="1"/>
</dbReference>
<proteinExistence type="predicted"/>
<dbReference type="InterPro" id="IPR036388">
    <property type="entry name" value="WH-like_DNA-bd_sf"/>
</dbReference>
<dbReference type="Pfam" id="PF00359">
    <property type="entry name" value="PTS_EIIA_2"/>
    <property type="match status" value="1"/>
</dbReference>
<dbReference type="GeneID" id="77486700"/>
<dbReference type="EMBL" id="LWMN01000013">
    <property type="protein sequence ID" value="OAQ55462.1"/>
    <property type="molecule type" value="Genomic_DNA"/>
</dbReference>
<dbReference type="KEGG" id="eth:CK496_03515"/>
<keyword evidence="4" id="KW-0804">Transcription</keyword>
<dbReference type="SUPFAM" id="SSF63520">
    <property type="entry name" value="PTS-regulatory domain, PRD"/>
    <property type="match status" value="1"/>
</dbReference>
<dbReference type="GO" id="GO:0006355">
    <property type="term" value="P:regulation of DNA-templated transcription"/>
    <property type="evidence" value="ECO:0007669"/>
    <property type="project" value="InterPro"/>
</dbReference>
<dbReference type="InterPro" id="IPR050661">
    <property type="entry name" value="BglG_antiterminators"/>
</dbReference>
<dbReference type="RefSeq" id="WP_067483955.1">
    <property type="nucleotide sequence ID" value="NZ_BSWX01000008.1"/>
</dbReference>
<dbReference type="Gene3D" id="3.40.930.10">
    <property type="entry name" value="Mannitol-specific EII, Chain A"/>
    <property type="match status" value="1"/>
</dbReference>
<evidence type="ECO:0000313" key="5">
    <source>
        <dbReference type="EMBL" id="OAQ55462.1"/>
    </source>
</evidence>
<protein>
    <submittedName>
        <fullName evidence="5">Transcription antiterminator BglG</fullName>
    </submittedName>
</protein>
<dbReference type="PANTHER" id="PTHR30185:SF18">
    <property type="entry name" value="TRANSCRIPTIONAL REGULATOR MTLR"/>
    <property type="match status" value="1"/>
</dbReference>
<keyword evidence="6" id="KW-1185">Reference proteome</keyword>
<dbReference type="PROSITE" id="PS51094">
    <property type="entry name" value="PTS_EIIA_TYPE_2"/>
    <property type="match status" value="1"/>
</dbReference>
<dbReference type="InterPro" id="IPR013011">
    <property type="entry name" value="PTS_EIIB_2"/>
</dbReference>
<dbReference type="Pfam" id="PF05043">
    <property type="entry name" value="Mga"/>
    <property type="match status" value="1"/>
</dbReference>
<evidence type="ECO:0000256" key="4">
    <source>
        <dbReference type="ARBA" id="ARBA00023163"/>
    </source>
</evidence>
<accession>A0A179EQX2</accession>
<keyword evidence="2" id="KW-0805">Transcription regulation</keyword>
<dbReference type="InterPro" id="IPR011608">
    <property type="entry name" value="PRD"/>
</dbReference>
<dbReference type="InterPro" id="IPR007737">
    <property type="entry name" value="Mga_HTH"/>
</dbReference>
<keyword evidence="1" id="KW-0677">Repeat</keyword>
<dbReference type="PANTHER" id="PTHR30185">
    <property type="entry name" value="CRYPTIC BETA-GLUCOSIDE BGL OPERON ANTITERMINATOR"/>
    <property type="match status" value="1"/>
</dbReference>
<reference evidence="5 6" key="1">
    <citation type="submission" date="2016-04" db="EMBL/GenBank/DDBJ databases">
        <title>Draft genome of an Enterococcus thailandicus strain isolated from bovine feces.</title>
        <authorList>
            <person name="Beukers A.G."/>
            <person name="Zaheer R."/>
            <person name="Goji N."/>
            <person name="Cook S.R."/>
            <person name="Amoako K."/>
            <person name="Chaves A.V."/>
            <person name="Ward M.P."/>
            <person name="Mcallister T.A."/>
        </authorList>
    </citation>
    <scope>NUCLEOTIDE SEQUENCE [LARGE SCALE GENOMIC DNA]</scope>
    <source>
        <strain evidence="5 6">F0711D 46</strain>
    </source>
</reference>
<evidence type="ECO:0000256" key="2">
    <source>
        <dbReference type="ARBA" id="ARBA00023015"/>
    </source>
</evidence>
<gene>
    <name evidence="5" type="ORF">A6E74_08180</name>
</gene>
<sequence>MYLSTREKQLISELLHSSTPVSVDRMMTVLKVSKRTVYRELDQLALSLKAVDAQLKKVTRGSFLIDATTETKSKLLAEINDEGGEELSTLERQHAILLAILLTAQPLSLAHFLETYLVSNTTFYADIKQLEASIEHLPLKIVRNQGYEIVGPEKYRRLLAANVLELEINEYELFHLMKEQKSSNYFFQFIQLENFFLVRKMISEELIGKKNELSDRKLAHLILILTLTMDRVKKNQFLTNETYLGLANKEFLQIAKRLFAIIGKESQQLYPVNEIVFFASLLNDFSNSFDKDFFDEHFDTQLAYLVKQLITLVSEETDVRFYEDESLYKMLLTHLSGVFSRAILQEETLTNPILEKIMVQYEELTTAIRSAVNQVFQEKQLSNEEIAYMVLHFASSLERSPKESSIRIAAFSPSGLASTSMLEMRLKRYFPSISQLEFYRIADIKKVNLKKTYDVVISTSVLPGYTGNYLLVSPLLLEDEIKRLKQAFQKVRSAHPLPAEKTTTSEPILADQYEQTLAVMEKINQLLSRFFIQEISNEDKLSEIIKQVLSFLPTNLLTDEKDVQEKLMRRYQQSPIGIPKTTMGLFHTSSSAVAAPVFCIFELKQPITIEGMDKQSITLERMMLMLAPSPIEETDSRLLGKISAAMIMNDLNLEIFQSGNQAIVYQLLAKILIDEMKK</sequence>
<evidence type="ECO:0000256" key="3">
    <source>
        <dbReference type="ARBA" id="ARBA00023159"/>
    </source>
</evidence>
<dbReference type="InterPro" id="IPR002178">
    <property type="entry name" value="PTS_EIIA_type-2_dom"/>
</dbReference>
<name>A0A179EQX2_ENTTH</name>
<keyword evidence="3" id="KW-0010">Activator</keyword>
<dbReference type="PROSITE" id="PS51099">
    <property type="entry name" value="PTS_EIIB_TYPE_2"/>
    <property type="match status" value="1"/>
</dbReference>
<dbReference type="Proteomes" id="UP000078516">
    <property type="component" value="Unassembled WGS sequence"/>
</dbReference>
<dbReference type="PROSITE" id="PS51372">
    <property type="entry name" value="PRD_2"/>
    <property type="match status" value="1"/>
</dbReference>
<dbReference type="GO" id="GO:0008982">
    <property type="term" value="F:protein-N(PI)-phosphohistidine-sugar phosphotransferase activity"/>
    <property type="evidence" value="ECO:0007669"/>
    <property type="project" value="InterPro"/>
</dbReference>
<comment type="caution">
    <text evidence="5">The sequence shown here is derived from an EMBL/GenBank/DDBJ whole genome shotgun (WGS) entry which is preliminary data.</text>
</comment>
<dbReference type="InterPro" id="IPR036634">
    <property type="entry name" value="PRD_sf"/>
</dbReference>
<evidence type="ECO:0000313" key="6">
    <source>
        <dbReference type="Proteomes" id="UP000078516"/>
    </source>
</evidence>
<dbReference type="Pfam" id="PF00874">
    <property type="entry name" value="PRD"/>
    <property type="match status" value="1"/>
</dbReference>
<organism evidence="5 6">
    <name type="scientific">Enterococcus thailandicus</name>
    <dbReference type="NCBI Taxonomy" id="417368"/>
    <lineage>
        <taxon>Bacteria</taxon>
        <taxon>Bacillati</taxon>
        <taxon>Bacillota</taxon>
        <taxon>Bacilli</taxon>
        <taxon>Lactobacillales</taxon>
        <taxon>Enterococcaceae</taxon>
        <taxon>Enterococcus</taxon>
    </lineage>
</organism>
<dbReference type="AlphaFoldDB" id="A0A179EQX2"/>
<dbReference type="InterPro" id="IPR016152">
    <property type="entry name" value="PTrfase/Anion_transptr"/>
</dbReference>
<dbReference type="CDD" id="cd05568">
    <property type="entry name" value="PTS_IIB_bgl_like"/>
    <property type="match status" value="1"/>
</dbReference>
<evidence type="ECO:0000256" key="1">
    <source>
        <dbReference type="ARBA" id="ARBA00022737"/>
    </source>
</evidence>